<evidence type="ECO:0000313" key="4">
    <source>
        <dbReference type="Proteomes" id="UP001175271"/>
    </source>
</evidence>
<accession>A0AA39I577</accession>
<feature type="compositionally biased region" description="Basic and acidic residues" evidence="2">
    <location>
        <begin position="160"/>
        <end position="176"/>
    </location>
</feature>
<protein>
    <submittedName>
        <fullName evidence="3">Uncharacterized protein</fullName>
    </submittedName>
</protein>
<comment type="similarity">
    <text evidence="1">Belongs to the CWC25 family.</text>
</comment>
<dbReference type="PANTHER" id="PTHR16196:SF0">
    <property type="entry name" value="PRE-MRNA-SPLICING FACTOR CWC25 HOMOLOG"/>
    <property type="match status" value="1"/>
</dbReference>
<comment type="caution">
    <text evidence="3">The sequence shown here is derived from an EMBL/GenBank/DDBJ whole genome shotgun (WGS) entry which is preliminary data.</text>
</comment>
<sequence>MGDDGDKIGWMYEGTKAIVNREDYLLGKKIDKNFELYSDVFEKDKDEDRLKHLEQSSVDACKGEAGTSKVSSLQIDVVRTEDPLVALKRVFSMREEQRRREFIENPLNKLKYEKMMRKAFEEMKKAAAEAGDEKKKKSRKDKKKKKKRRDSTSSDEEPEAESKLKGWDSEESSPEKKKNRSALLDDLLLRVSKSDVTQSLLRHPRREDVAILLPKVKEGVLRQPREEILRQGAGGVVFRRLPNPTTENIQIPNGVCIPGIMTGRAAGSGDVRDRHPLNVNIVLRIAVVARDPDLPNSGPAMRFKNKKVEKKKPRLTDAEREAKRLEMMSNAKWRDDLRTKNVTMAATDDQKELDNENGKVANFIKPLVHSVTDNMTVEDKLRVKRKQLQSSHGYMDKL</sequence>
<dbReference type="AlphaFoldDB" id="A0AA39I577"/>
<evidence type="ECO:0000256" key="1">
    <source>
        <dbReference type="ARBA" id="ARBA00006695"/>
    </source>
</evidence>
<organism evidence="3 4">
    <name type="scientific">Steinernema hermaphroditum</name>
    <dbReference type="NCBI Taxonomy" id="289476"/>
    <lineage>
        <taxon>Eukaryota</taxon>
        <taxon>Metazoa</taxon>
        <taxon>Ecdysozoa</taxon>
        <taxon>Nematoda</taxon>
        <taxon>Chromadorea</taxon>
        <taxon>Rhabditida</taxon>
        <taxon>Tylenchina</taxon>
        <taxon>Panagrolaimomorpha</taxon>
        <taxon>Strongyloidoidea</taxon>
        <taxon>Steinernematidae</taxon>
        <taxon>Steinernema</taxon>
    </lineage>
</organism>
<dbReference type="InterPro" id="IPR051376">
    <property type="entry name" value="CWC25_splicing_factor"/>
</dbReference>
<evidence type="ECO:0000313" key="3">
    <source>
        <dbReference type="EMBL" id="KAK0416833.1"/>
    </source>
</evidence>
<proteinExistence type="inferred from homology"/>
<dbReference type="EMBL" id="JAUCMV010000002">
    <property type="protein sequence ID" value="KAK0416833.1"/>
    <property type="molecule type" value="Genomic_DNA"/>
</dbReference>
<gene>
    <name evidence="3" type="ORF">QR680_012711</name>
</gene>
<feature type="compositionally biased region" description="Basic residues" evidence="2">
    <location>
        <begin position="136"/>
        <end position="149"/>
    </location>
</feature>
<evidence type="ECO:0000256" key="2">
    <source>
        <dbReference type="SAM" id="MobiDB-lite"/>
    </source>
</evidence>
<dbReference type="PANTHER" id="PTHR16196">
    <property type="entry name" value="CELL CYCLE CONTROL PROTEIN CWF25"/>
    <property type="match status" value="1"/>
</dbReference>
<keyword evidence="4" id="KW-1185">Reference proteome</keyword>
<name>A0AA39I577_9BILA</name>
<dbReference type="GO" id="GO:0000398">
    <property type="term" value="P:mRNA splicing, via spliceosome"/>
    <property type="evidence" value="ECO:0007669"/>
    <property type="project" value="TreeGrafter"/>
</dbReference>
<dbReference type="GO" id="GO:0005684">
    <property type="term" value="C:U2-type spliceosomal complex"/>
    <property type="evidence" value="ECO:0007669"/>
    <property type="project" value="TreeGrafter"/>
</dbReference>
<feature type="region of interest" description="Disordered" evidence="2">
    <location>
        <begin position="127"/>
        <end position="180"/>
    </location>
</feature>
<reference evidence="3" key="1">
    <citation type="submission" date="2023-06" db="EMBL/GenBank/DDBJ databases">
        <title>Genomic analysis of the entomopathogenic nematode Steinernema hermaphroditum.</title>
        <authorList>
            <person name="Schwarz E.M."/>
            <person name="Heppert J.K."/>
            <person name="Baniya A."/>
            <person name="Schwartz H.T."/>
            <person name="Tan C.-H."/>
            <person name="Antoshechkin I."/>
            <person name="Sternberg P.W."/>
            <person name="Goodrich-Blair H."/>
            <person name="Dillman A.R."/>
        </authorList>
    </citation>
    <scope>NUCLEOTIDE SEQUENCE</scope>
    <source>
        <strain evidence="3">PS9179</strain>
        <tissue evidence="3">Whole animal</tissue>
    </source>
</reference>
<dbReference type="Proteomes" id="UP001175271">
    <property type="component" value="Unassembled WGS sequence"/>
</dbReference>